<reference evidence="1" key="1">
    <citation type="submission" date="2023-03" db="EMBL/GenBank/DDBJ databases">
        <title>Massive genome expansion in bonnet fungi (Mycena s.s.) driven by repeated elements and novel gene families across ecological guilds.</title>
        <authorList>
            <consortium name="Lawrence Berkeley National Laboratory"/>
            <person name="Harder C.B."/>
            <person name="Miyauchi S."/>
            <person name="Viragh M."/>
            <person name="Kuo A."/>
            <person name="Thoen E."/>
            <person name="Andreopoulos B."/>
            <person name="Lu D."/>
            <person name="Skrede I."/>
            <person name="Drula E."/>
            <person name="Henrissat B."/>
            <person name="Morin E."/>
            <person name="Kohler A."/>
            <person name="Barry K."/>
            <person name="LaButti K."/>
            <person name="Morin E."/>
            <person name="Salamov A."/>
            <person name="Lipzen A."/>
            <person name="Mereny Z."/>
            <person name="Hegedus B."/>
            <person name="Baldrian P."/>
            <person name="Stursova M."/>
            <person name="Weitz H."/>
            <person name="Taylor A."/>
            <person name="Grigoriev I.V."/>
            <person name="Nagy L.G."/>
            <person name="Martin F."/>
            <person name="Kauserud H."/>
        </authorList>
    </citation>
    <scope>NUCLEOTIDE SEQUENCE</scope>
    <source>
        <strain evidence="1">CBHHK182m</strain>
    </source>
</reference>
<gene>
    <name evidence="1" type="ORF">B0H16DRAFT_1315276</name>
</gene>
<evidence type="ECO:0000313" key="1">
    <source>
        <dbReference type="EMBL" id="KAJ7755990.1"/>
    </source>
</evidence>
<organism evidence="1 2">
    <name type="scientific">Mycena metata</name>
    <dbReference type="NCBI Taxonomy" id="1033252"/>
    <lineage>
        <taxon>Eukaryota</taxon>
        <taxon>Fungi</taxon>
        <taxon>Dikarya</taxon>
        <taxon>Basidiomycota</taxon>
        <taxon>Agaricomycotina</taxon>
        <taxon>Agaricomycetes</taxon>
        <taxon>Agaricomycetidae</taxon>
        <taxon>Agaricales</taxon>
        <taxon>Marasmiineae</taxon>
        <taxon>Mycenaceae</taxon>
        <taxon>Mycena</taxon>
    </lineage>
</organism>
<dbReference type="InterPro" id="IPR045851">
    <property type="entry name" value="AMP-bd_C_sf"/>
</dbReference>
<protein>
    <submittedName>
        <fullName evidence="1">Uncharacterized protein</fullName>
    </submittedName>
</protein>
<comment type="caution">
    <text evidence="1">The sequence shown here is derived from an EMBL/GenBank/DDBJ whole genome shotgun (WGS) entry which is preliminary data.</text>
</comment>
<accession>A0AAD7J4B2</accession>
<dbReference type="EMBL" id="JARKIB010000048">
    <property type="protein sequence ID" value="KAJ7755990.1"/>
    <property type="molecule type" value="Genomic_DNA"/>
</dbReference>
<dbReference type="Proteomes" id="UP001215598">
    <property type="component" value="Unassembled WGS sequence"/>
</dbReference>
<name>A0AAD7J4B2_9AGAR</name>
<proteinExistence type="predicted"/>
<evidence type="ECO:0000313" key="2">
    <source>
        <dbReference type="Proteomes" id="UP001215598"/>
    </source>
</evidence>
<sequence length="146" mass="16757">MLLHESHFLFQSPLAPGRYVSEGRNDDWIKSESSLRCNTKAIEDNARVTCGNLISECIVVGNGRPNPILVVEPGTDMDHQKLRNEIIRKTRQFHSRRYLHERITSPKMVIVVPRSSLPRTATKGNIRRKAVEEQYKTQIDTIFSKS</sequence>
<dbReference type="Pfam" id="PF23562">
    <property type="entry name" value="AMP-binding_C_3"/>
    <property type="match status" value="1"/>
</dbReference>
<dbReference type="Gene3D" id="3.30.300.30">
    <property type="match status" value="1"/>
</dbReference>
<keyword evidence="2" id="KW-1185">Reference proteome</keyword>
<dbReference type="AlphaFoldDB" id="A0AAD7J4B2"/>
<dbReference type="SUPFAM" id="SSF56801">
    <property type="entry name" value="Acetyl-CoA synthetase-like"/>
    <property type="match status" value="1"/>
</dbReference>